<evidence type="ECO:0000313" key="5">
    <source>
        <dbReference type="Proteomes" id="UP000038010"/>
    </source>
</evidence>
<reference evidence="4 5" key="1">
    <citation type="submission" date="2015-06" db="EMBL/GenBank/DDBJ databases">
        <title>Draft genome of the ant-associated black yeast Phialophora attae CBS 131958.</title>
        <authorList>
            <person name="Moreno L.F."/>
            <person name="Stielow B.J."/>
            <person name="de Hoog S."/>
            <person name="Vicente V.A."/>
            <person name="Weiss V.A."/>
            <person name="de Vries M."/>
            <person name="Cruz L.M."/>
            <person name="Souza E.M."/>
        </authorList>
    </citation>
    <scope>NUCLEOTIDE SEQUENCE [LARGE SCALE GENOMIC DNA]</scope>
    <source>
        <strain evidence="4 5">CBS 131958</strain>
    </source>
</reference>
<feature type="compositionally biased region" description="Basic and acidic residues" evidence="2">
    <location>
        <begin position="1"/>
        <end position="15"/>
    </location>
</feature>
<dbReference type="GeneID" id="28742212"/>
<feature type="coiled-coil region" evidence="1">
    <location>
        <begin position="81"/>
        <end position="108"/>
    </location>
</feature>
<dbReference type="PANTHER" id="PTHR28243">
    <property type="entry name" value="AGL049CP"/>
    <property type="match status" value="1"/>
</dbReference>
<dbReference type="RefSeq" id="XP_018002307.1">
    <property type="nucleotide sequence ID" value="XM_018150332.1"/>
</dbReference>
<proteinExistence type="predicted"/>
<feature type="region of interest" description="Disordered" evidence="2">
    <location>
        <begin position="440"/>
        <end position="465"/>
    </location>
</feature>
<accession>A0A0N1P0N7</accession>
<dbReference type="AlphaFoldDB" id="A0A0N1P0N7"/>
<feature type="region of interest" description="Disordered" evidence="2">
    <location>
        <begin position="152"/>
        <end position="198"/>
    </location>
</feature>
<dbReference type="InterPro" id="IPR012349">
    <property type="entry name" value="Split_barrel_FMN-bd"/>
</dbReference>
<feature type="compositionally biased region" description="Basic and acidic residues" evidence="2">
    <location>
        <begin position="37"/>
        <end position="51"/>
    </location>
</feature>
<dbReference type="Gene3D" id="2.30.110.10">
    <property type="entry name" value="Electron Transport, Fmn-binding Protein, Chain A"/>
    <property type="match status" value="1"/>
</dbReference>
<evidence type="ECO:0000256" key="2">
    <source>
        <dbReference type="SAM" id="MobiDB-lite"/>
    </source>
</evidence>
<dbReference type="Proteomes" id="UP000038010">
    <property type="component" value="Unassembled WGS sequence"/>
</dbReference>
<feature type="compositionally biased region" description="Polar residues" evidence="2">
    <location>
        <begin position="16"/>
        <end position="36"/>
    </location>
</feature>
<dbReference type="SUPFAM" id="SSF50475">
    <property type="entry name" value="FMN-binding split barrel"/>
    <property type="match status" value="1"/>
</dbReference>
<feature type="compositionally biased region" description="Basic residues" evidence="2">
    <location>
        <begin position="169"/>
        <end position="183"/>
    </location>
</feature>
<sequence>MAEKRDTIQSDDKENVPQSFQRTSRGEFQTVKQNQHNHIETPIRSPDRPAGMSKEEKARIDAMLAQDDFTRTSAFSRNTPAAALSHILRRMDDELVQMKEQIGLLEDLNEGRMMYMDKASSEYKEAQKTFMKVKMAHLDLIYRLSIAPQPGLLNDDPSDAPRPLPHHNQYLRRKNVPPHHNNHRPLGPNLPIPPNQPRRGPATEFVLGTITPSSLPSVRYCIHRGFWAALPPNSHNKLPKNPQLYTSDCPVFTTDARMSKVYDIFATGKGKGDLEQSRSGTGGGGPVEAVYWIKDIKVQWRIRGKCWLVSADDVDGSDAQNSGTVTVKAQVGRYMRPADGVSEEESQRGKGEWSWRTEVNNWFENLSPGMRGSFKNPEPGKPCNEGVKNKGEALGQSAGHLEDEELARKNFRVAIITPEEVEQVDLSDPAAARRWKWTLAEEAGGQGTDSESKSVGEWDMVETWP</sequence>
<dbReference type="InterPro" id="IPR024624">
    <property type="entry name" value="Pyridox_Oxase_Alr4036_FMN-bd"/>
</dbReference>
<dbReference type="EMBL" id="LFJN01000007">
    <property type="protein sequence ID" value="KPI42344.1"/>
    <property type="molecule type" value="Genomic_DNA"/>
</dbReference>
<dbReference type="GO" id="GO:0010181">
    <property type="term" value="F:FMN binding"/>
    <property type="evidence" value="ECO:0007669"/>
    <property type="project" value="InterPro"/>
</dbReference>
<dbReference type="OrthoDB" id="5394411at2759"/>
<protein>
    <recommendedName>
        <fullName evidence="3">Pyridoxamine 5'-phosphate oxidase Alr4036 family FMN-binding domain-containing protein</fullName>
    </recommendedName>
</protein>
<organism evidence="4 5">
    <name type="scientific">Cyphellophora attinorum</name>
    <dbReference type="NCBI Taxonomy" id="1664694"/>
    <lineage>
        <taxon>Eukaryota</taxon>
        <taxon>Fungi</taxon>
        <taxon>Dikarya</taxon>
        <taxon>Ascomycota</taxon>
        <taxon>Pezizomycotina</taxon>
        <taxon>Eurotiomycetes</taxon>
        <taxon>Chaetothyriomycetidae</taxon>
        <taxon>Chaetothyriales</taxon>
        <taxon>Cyphellophoraceae</taxon>
        <taxon>Cyphellophora</taxon>
    </lineage>
</organism>
<dbReference type="PANTHER" id="PTHR28243:SF1">
    <property type="entry name" value="PYRIDOXAMINE 5'-PHOSPHATE OXIDASE ALR4036 FAMILY FMN-BINDING DOMAIN-CONTAINING PROTEIN"/>
    <property type="match status" value="1"/>
</dbReference>
<comment type="caution">
    <text evidence="4">The sequence shown here is derived from an EMBL/GenBank/DDBJ whole genome shotgun (WGS) entry which is preliminary data.</text>
</comment>
<evidence type="ECO:0000256" key="1">
    <source>
        <dbReference type="SAM" id="Coils"/>
    </source>
</evidence>
<gene>
    <name evidence="4" type="ORF">AB675_9768</name>
</gene>
<dbReference type="STRING" id="1664694.A0A0N1P0N7"/>
<name>A0A0N1P0N7_9EURO</name>
<dbReference type="VEuPathDB" id="FungiDB:AB675_9768"/>
<feature type="domain" description="Pyridoxamine 5'-phosphate oxidase Alr4036 family FMN-binding" evidence="3">
    <location>
        <begin position="200"/>
        <end position="309"/>
    </location>
</feature>
<evidence type="ECO:0000313" key="4">
    <source>
        <dbReference type="EMBL" id="KPI42344.1"/>
    </source>
</evidence>
<keyword evidence="1" id="KW-0175">Coiled coil</keyword>
<feature type="region of interest" description="Disordered" evidence="2">
    <location>
        <begin position="1"/>
        <end position="51"/>
    </location>
</feature>
<feature type="region of interest" description="Disordered" evidence="2">
    <location>
        <begin position="368"/>
        <end position="391"/>
    </location>
</feature>
<dbReference type="Pfam" id="PF12766">
    <property type="entry name" value="Pyridox_oxase_2"/>
    <property type="match status" value="1"/>
</dbReference>
<evidence type="ECO:0000259" key="3">
    <source>
        <dbReference type="Pfam" id="PF12766"/>
    </source>
</evidence>
<keyword evidence="5" id="KW-1185">Reference proteome</keyword>